<evidence type="ECO:0000256" key="1">
    <source>
        <dbReference type="ARBA" id="ARBA00009075"/>
    </source>
</evidence>
<dbReference type="PANTHER" id="PTHR34596:SF2">
    <property type="entry name" value="CHITOPORIN"/>
    <property type="match status" value="1"/>
</dbReference>
<proteinExistence type="inferred from homology"/>
<keyword evidence="2" id="KW-0813">Transport</keyword>
<sequence length="414" mass="47932">MNTILSNKTILTISILSTALSMQQMLKADEDVSHFKLLLKNAYIDRDFDSSTVKDAGSWSQGISLFYDSHYYDTPLDGLKIGAEITGQYAVRLSQDKHVADTILPFNTATQKQASDYLKYGGTLKFKYANTEVKIGELWLDLPVTTVDPSRQLLTSYWGANLHTEITDQLSIEIGHVDKVSPRNQEGFHDFTYTTKGQTYDSKGLNYIDLRYKINPNFKAEYYYGNLENLYDKHYLGLEHTWDILTQQNLTLMSKFKYFNSQDNNSDFNIDNQNIGLIETLKYKNHSFGVGYQQIIGDAYPLPDGYLPETYFINWNVTGFFKAKEKSWHFIYAYNFKDYVPGLNVVLKQVYGYHFKTTDGQANKEQEGNVILNYNFQQQALKGLAVQYLYIPYRIDHGTDFHENRLFLTYNTKF</sequence>
<gene>
    <name evidence="4" type="ORF">QE380_000652</name>
</gene>
<protein>
    <recommendedName>
        <fullName evidence="6">Outer membrane porin, OprD family</fullName>
    </recommendedName>
</protein>
<dbReference type="PANTHER" id="PTHR34596">
    <property type="entry name" value="CHITOPORIN"/>
    <property type="match status" value="1"/>
</dbReference>
<evidence type="ECO:0000313" key="5">
    <source>
        <dbReference type="Proteomes" id="UP001233360"/>
    </source>
</evidence>
<comment type="caution">
    <text evidence="4">The sequence shown here is derived from an EMBL/GenBank/DDBJ whole genome shotgun (WGS) entry which is preliminary data.</text>
</comment>
<name>A0ABU0UT51_ACIBI</name>
<evidence type="ECO:0008006" key="6">
    <source>
        <dbReference type="Google" id="ProtNLM"/>
    </source>
</evidence>
<accession>A0ABU0UT51</accession>
<keyword evidence="3" id="KW-0732">Signal</keyword>
<dbReference type="InterPro" id="IPR023614">
    <property type="entry name" value="Porin_dom_sf"/>
</dbReference>
<dbReference type="InterPro" id="IPR005318">
    <property type="entry name" value="OM_porin_bac"/>
</dbReference>
<evidence type="ECO:0000313" key="4">
    <source>
        <dbReference type="EMBL" id="MDQ1207729.1"/>
    </source>
</evidence>
<dbReference type="Gene3D" id="2.40.160.10">
    <property type="entry name" value="Porin"/>
    <property type="match status" value="1"/>
</dbReference>
<evidence type="ECO:0000256" key="3">
    <source>
        <dbReference type="ARBA" id="ARBA00022729"/>
    </source>
</evidence>
<comment type="similarity">
    <text evidence="1">Belongs to the outer membrane porin (Opr) (TC 1.B.25) family.</text>
</comment>
<organism evidence="4 5">
    <name type="scientific">Acinetobacter baylyi</name>
    <dbReference type="NCBI Taxonomy" id="202950"/>
    <lineage>
        <taxon>Bacteria</taxon>
        <taxon>Pseudomonadati</taxon>
        <taxon>Pseudomonadota</taxon>
        <taxon>Gammaproteobacteria</taxon>
        <taxon>Moraxellales</taxon>
        <taxon>Moraxellaceae</taxon>
        <taxon>Acinetobacter</taxon>
    </lineage>
</organism>
<dbReference type="EMBL" id="JAUTBK010000002">
    <property type="protein sequence ID" value="MDQ1207729.1"/>
    <property type="molecule type" value="Genomic_DNA"/>
</dbReference>
<keyword evidence="5" id="KW-1185">Reference proteome</keyword>
<dbReference type="Pfam" id="PF03573">
    <property type="entry name" value="OprD"/>
    <property type="match status" value="1"/>
</dbReference>
<dbReference type="Proteomes" id="UP001233360">
    <property type="component" value="Unassembled WGS sequence"/>
</dbReference>
<evidence type="ECO:0000256" key="2">
    <source>
        <dbReference type="ARBA" id="ARBA00022448"/>
    </source>
</evidence>
<dbReference type="RefSeq" id="WP_307002058.1">
    <property type="nucleotide sequence ID" value="NZ_JAUTBK010000002.1"/>
</dbReference>
<reference evidence="4 5" key="1">
    <citation type="submission" date="2023-07" db="EMBL/GenBank/DDBJ databases">
        <title>Functional and genomic diversity of the sorghum phyllosphere microbiome.</title>
        <authorList>
            <person name="Shade A."/>
        </authorList>
    </citation>
    <scope>NUCLEOTIDE SEQUENCE [LARGE SCALE GENOMIC DNA]</scope>
    <source>
        <strain evidence="4 5">SORGH_AS_0887</strain>
    </source>
</reference>